<dbReference type="CDD" id="cd08414">
    <property type="entry name" value="PBP2_LTTR_aromatics_like"/>
    <property type="match status" value="1"/>
</dbReference>
<keyword evidence="2" id="KW-0805">Transcription regulation</keyword>
<evidence type="ECO:0000313" key="6">
    <source>
        <dbReference type="EMBL" id="QNI34256.1"/>
    </source>
</evidence>
<evidence type="ECO:0000256" key="1">
    <source>
        <dbReference type="ARBA" id="ARBA00009437"/>
    </source>
</evidence>
<dbReference type="InterPro" id="IPR000847">
    <property type="entry name" value="LysR_HTH_N"/>
</dbReference>
<dbReference type="AlphaFoldDB" id="A0A7G8BNY6"/>
<gene>
    <name evidence="6" type="ORF">H7849_10360</name>
</gene>
<reference evidence="6 7" key="1">
    <citation type="submission" date="2020-08" db="EMBL/GenBank/DDBJ databases">
        <title>Edaphobacter telluris sp. nov. and Acidobacterium dinghuensis sp. nov., two acidobacteria isolated from forest soil.</title>
        <authorList>
            <person name="Fu J."/>
            <person name="Qiu L."/>
        </authorList>
    </citation>
    <scope>NUCLEOTIDE SEQUENCE [LARGE SCALE GENOMIC DNA]</scope>
    <source>
        <strain evidence="6">4Y35</strain>
    </source>
</reference>
<dbReference type="Pfam" id="PF00126">
    <property type="entry name" value="HTH_1"/>
    <property type="match status" value="1"/>
</dbReference>
<feature type="domain" description="HTH lysR-type" evidence="5">
    <location>
        <begin position="1"/>
        <end position="58"/>
    </location>
</feature>
<dbReference type="Pfam" id="PF03466">
    <property type="entry name" value="LysR_substrate"/>
    <property type="match status" value="1"/>
</dbReference>
<dbReference type="GO" id="GO:0003677">
    <property type="term" value="F:DNA binding"/>
    <property type="evidence" value="ECO:0007669"/>
    <property type="project" value="UniProtKB-KW"/>
</dbReference>
<organism evidence="6 7">
    <name type="scientific">Alloacidobacterium dinghuense</name>
    <dbReference type="NCBI Taxonomy" id="2763107"/>
    <lineage>
        <taxon>Bacteria</taxon>
        <taxon>Pseudomonadati</taxon>
        <taxon>Acidobacteriota</taxon>
        <taxon>Terriglobia</taxon>
        <taxon>Terriglobales</taxon>
        <taxon>Acidobacteriaceae</taxon>
        <taxon>Alloacidobacterium</taxon>
    </lineage>
</organism>
<keyword evidence="7" id="KW-1185">Reference proteome</keyword>
<dbReference type="RefSeq" id="WP_186746283.1">
    <property type="nucleotide sequence ID" value="NZ_CP060394.1"/>
</dbReference>
<dbReference type="SUPFAM" id="SSF53850">
    <property type="entry name" value="Periplasmic binding protein-like II"/>
    <property type="match status" value="1"/>
</dbReference>
<dbReference type="InterPro" id="IPR005119">
    <property type="entry name" value="LysR_subst-bd"/>
</dbReference>
<dbReference type="SUPFAM" id="SSF46785">
    <property type="entry name" value="Winged helix' DNA-binding domain"/>
    <property type="match status" value="1"/>
</dbReference>
<evidence type="ECO:0000259" key="5">
    <source>
        <dbReference type="PROSITE" id="PS50931"/>
    </source>
</evidence>
<dbReference type="PANTHER" id="PTHR30346:SF0">
    <property type="entry name" value="HCA OPERON TRANSCRIPTIONAL ACTIVATOR HCAR"/>
    <property type="match status" value="1"/>
</dbReference>
<dbReference type="GO" id="GO:0032993">
    <property type="term" value="C:protein-DNA complex"/>
    <property type="evidence" value="ECO:0007669"/>
    <property type="project" value="TreeGrafter"/>
</dbReference>
<dbReference type="GO" id="GO:0003700">
    <property type="term" value="F:DNA-binding transcription factor activity"/>
    <property type="evidence" value="ECO:0007669"/>
    <property type="project" value="InterPro"/>
</dbReference>
<protein>
    <submittedName>
        <fullName evidence="6">LysR family transcriptional regulator</fullName>
    </submittedName>
</protein>
<sequence>MELRHLRYFKAVAENGGFARAARLLHVAQSAISGQIRDLEEELGVPLFDRAKRQIRLTYHGELFLKDAKTLLASADSAVANMQRSLRGEVGTLTIGFFAGGTGPFFPAIIKEFKRRFQDVQVSLVEMTTPMHHKALQAGTIDVAFTRPAPPSDAATLHLEHHLHSDRLSAAMLKSHPLAKKRSIFVRELADERFIVVDRNSAPFSFDKVISLCTEAGFSPRIGTTASNAVGAVALVEAGEGVAILSHAWRGNGVVFVPLADRMAFMDLVIAWAPQHENPVLRSFLDVALKKRRKP</sequence>
<dbReference type="KEGG" id="adin:H7849_10360"/>
<dbReference type="InterPro" id="IPR036388">
    <property type="entry name" value="WH-like_DNA-bd_sf"/>
</dbReference>
<evidence type="ECO:0000256" key="4">
    <source>
        <dbReference type="ARBA" id="ARBA00023163"/>
    </source>
</evidence>
<dbReference type="InterPro" id="IPR036390">
    <property type="entry name" value="WH_DNA-bd_sf"/>
</dbReference>
<dbReference type="PANTHER" id="PTHR30346">
    <property type="entry name" value="TRANSCRIPTIONAL DUAL REGULATOR HCAR-RELATED"/>
    <property type="match status" value="1"/>
</dbReference>
<dbReference type="PROSITE" id="PS50931">
    <property type="entry name" value="HTH_LYSR"/>
    <property type="match status" value="1"/>
</dbReference>
<dbReference type="PRINTS" id="PR00039">
    <property type="entry name" value="HTHLYSR"/>
</dbReference>
<comment type="similarity">
    <text evidence="1">Belongs to the LysR transcriptional regulatory family.</text>
</comment>
<dbReference type="Gene3D" id="1.10.10.10">
    <property type="entry name" value="Winged helix-like DNA-binding domain superfamily/Winged helix DNA-binding domain"/>
    <property type="match status" value="1"/>
</dbReference>
<accession>A0A7G8BNY6</accession>
<dbReference type="Proteomes" id="UP000515312">
    <property type="component" value="Chromosome"/>
</dbReference>
<name>A0A7G8BNY6_9BACT</name>
<evidence type="ECO:0000256" key="3">
    <source>
        <dbReference type="ARBA" id="ARBA00023125"/>
    </source>
</evidence>
<evidence type="ECO:0000313" key="7">
    <source>
        <dbReference type="Proteomes" id="UP000515312"/>
    </source>
</evidence>
<proteinExistence type="inferred from homology"/>
<dbReference type="Gene3D" id="3.40.190.10">
    <property type="entry name" value="Periplasmic binding protein-like II"/>
    <property type="match status" value="2"/>
</dbReference>
<dbReference type="EMBL" id="CP060394">
    <property type="protein sequence ID" value="QNI34256.1"/>
    <property type="molecule type" value="Genomic_DNA"/>
</dbReference>
<keyword evidence="4" id="KW-0804">Transcription</keyword>
<dbReference type="FunFam" id="1.10.10.10:FF:000001">
    <property type="entry name" value="LysR family transcriptional regulator"/>
    <property type="match status" value="1"/>
</dbReference>
<keyword evidence="3" id="KW-0238">DNA-binding</keyword>
<evidence type="ECO:0000256" key="2">
    <source>
        <dbReference type="ARBA" id="ARBA00023015"/>
    </source>
</evidence>